<name>A0A329RWR0_9STRA</name>
<feature type="compositionally biased region" description="Low complexity" evidence="1">
    <location>
        <begin position="122"/>
        <end position="133"/>
    </location>
</feature>
<dbReference type="PANTHER" id="PTHR46599:SF3">
    <property type="entry name" value="PIGGYBAC TRANSPOSABLE ELEMENT-DERIVED PROTEIN 4"/>
    <property type="match status" value="1"/>
</dbReference>
<feature type="compositionally biased region" description="Polar residues" evidence="1">
    <location>
        <begin position="165"/>
        <end position="178"/>
    </location>
</feature>
<comment type="caution">
    <text evidence="2">The sequence shown here is derived from an EMBL/GenBank/DDBJ whole genome shotgun (WGS) entry which is preliminary data.</text>
</comment>
<feature type="compositionally biased region" description="Low complexity" evidence="1">
    <location>
        <begin position="33"/>
        <end position="58"/>
    </location>
</feature>
<feature type="compositionally biased region" description="Basic and acidic residues" evidence="1">
    <location>
        <begin position="102"/>
        <end position="114"/>
    </location>
</feature>
<protein>
    <recommendedName>
        <fullName evidence="4">PiggyBac transposable element-derived protein domain-containing protein</fullName>
    </recommendedName>
</protein>
<dbReference type="STRING" id="29920.A0A329RWR0"/>
<evidence type="ECO:0000313" key="2">
    <source>
        <dbReference type="EMBL" id="RAW29044.1"/>
    </source>
</evidence>
<keyword evidence="3" id="KW-1185">Reference proteome</keyword>
<feature type="compositionally biased region" description="Polar residues" evidence="1">
    <location>
        <begin position="293"/>
        <end position="306"/>
    </location>
</feature>
<reference evidence="2 3" key="1">
    <citation type="submission" date="2018-01" db="EMBL/GenBank/DDBJ databases">
        <title>Draft genome of the strawberry crown rot pathogen Phytophthora cactorum.</title>
        <authorList>
            <person name="Armitage A.D."/>
            <person name="Lysoe E."/>
            <person name="Nellist C.F."/>
            <person name="Harrison R.J."/>
            <person name="Brurberg M.B."/>
        </authorList>
    </citation>
    <scope>NUCLEOTIDE SEQUENCE [LARGE SCALE GENOMIC DNA]</scope>
    <source>
        <strain evidence="2 3">10300</strain>
    </source>
</reference>
<proteinExistence type="predicted"/>
<sequence>MDKCVTRSEKKARNEAIVASHAASTAPVEVARTASSAGPPTTTTTTTTSATSPSTPTTLNTPDKKAAAKKAAPPNRGFAGKCPRCRSRPQAKRYAGGNGEGSRQEAPKSDEEGHRLRKKASQELAAAQCAADARTAREAIKVAQASGEKARKDAQGCIQAEKGNSPATNKTKRTASAQTRHRKKKARTDTPHRDGNESSDTSSTPSLRAEDEHPPSTSTPRHHDINIVEPGQFAVDGYEPMDSGDKSAHNVDTDREFAALWDDQGEGEDTDDMTDDIETDESPVDVAGPTPRTRLSSPRSAANNWRKLNQEEMADFARDTDAVRAMRDDGWELDPEEFPENVEYEAQIEGESGPSISALYMAESPLALLFNFFLPRKLRAKIAKESYRFHSQHLVERVDRMYAKQTRSDKRTKNQIHEQEVRKPDIEPHELLVIMGLFIARMWPPHTRAFSDHWALVGTGAVPAGTFGHFMSRNHFAHIMQHLHFTNNASPKVSTDRA</sequence>
<dbReference type="Proteomes" id="UP000251314">
    <property type="component" value="Unassembled WGS sequence"/>
</dbReference>
<dbReference type="EMBL" id="MJFZ01000452">
    <property type="protein sequence ID" value="RAW29044.1"/>
    <property type="molecule type" value="Genomic_DNA"/>
</dbReference>
<feature type="compositionally biased region" description="Basic and acidic residues" evidence="1">
    <location>
        <begin position="187"/>
        <end position="196"/>
    </location>
</feature>
<dbReference type="VEuPathDB" id="FungiDB:PC110_g14586"/>
<feature type="region of interest" description="Disordered" evidence="1">
    <location>
        <begin position="1"/>
        <end position="306"/>
    </location>
</feature>
<dbReference type="PANTHER" id="PTHR46599">
    <property type="entry name" value="PIGGYBAC TRANSPOSABLE ELEMENT-DERIVED PROTEIN 4"/>
    <property type="match status" value="1"/>
</dbReference>
<organism evidence="2 3">
    <name type="scientific">Phytophthora cactorum</name>
    <dbReference type="NCBI Taxonomy" id="29920"/>
    <lineage>
        <taxon>Eukaryota</taxon>
        <taxon>Sar</taxon>
        <taxon>Stramenopiles</taxon>
        <taxon>Oomycota</taxon>
        <taxon>Peronosporomycetes</taxon>
        <taxon>Peronosporales</taxon>
        <taxon>Peronosporaceae</taxon>
        <taxon>Phytophthora</taxon>
    </lineage>
</organism>
<evidence type="ECO:0000256" key="1">
    <source>
        <dbReference type="SAM" id="MobiDB-lite"/>
    </source>
</evidence>
<feature type="compositionally biased region" description="Basic and acidic residues" evidence="1">
    <location>
        <begin position="1"/>
        <end position="14"/>
    </location>
</feature>
<accession>A0A329RWR0</accession>
<evidence type="ECO:0008006" key="4">
    <source>
        <dbReference type="Google" id="ProtNLM"/>
    </source>
</evidence>
<gene>
    <name evidence="2" type="ORF">PC110_g14586</name>
</gene>
<feature type="compositionally biased region" description="Basic and acidic residues" evidence="1">
    <location>
        <begin position="243"/>
        <end position="257"/>
    </location>
</feature>
<evidence type="ECO:0000313" key="3">
    <source>
        <dbReference type="Proteomes" id="UP000251314"/>
    </source>
</evidence>
<feature type="compositionally biased region" description="Acidic residues" evidence="1">
    <location>
        <begin position="263"/>
        <end position="283"/>
    </location>
</feature>
<dbReference type="AlphaFoldDB" id="A0A329RWR0"/>